<dbReference type="InterPro" id="IPR027417">
    <property type="entry name" value="P-loop_NTPase"/>
</dbReference>
<evidence type="ECO:0008006" key="3">
    <source>
        <dbReference type="Google" id="ProtNLM"/>
    </source>
</evidence>
<evidence type="ECO:0000313" key="2">
    <source>
        <dbReference type="Proteomes" id="UP000008206"/>
    </source>
</evidence>
<proteinExistence type="predicted"/>
<dbReference type="OrthoDB" id="565403at2"/>
<reference evidence="2" key="1">
    <citation type="journal article" date="2011" name="MBio">
        <title>Novel metabolic attributes of the genus Cyanothece, comprising a group of unicellular nitrogen-fixing Cyanobacteria.</title>
        <authorList>
            <person name="Bandyopadhyay A."/>
            <person name="Elvitigala T."/>
            <person name="Welsh E."/>
            <person name="Stockel J."/>
            <person name="Liberton M."/>
            <person name="Min H."/>
            <person name="Sherman L.A."/>
            <person name="Pakrasi H.B."/>
        </authorList>
    </citation>
    <scope>NUCLEOTIDE SEQUENCE [LARGE SCALE GENOMIC DNA]</scope>
    <source>
        <strain evidence="2">PCC 7822</strain>
        <plasmid evidence="2">Cy782201</plasmid>
    </source>
</reference>
<protein>
    <recommendedName>
        <fullName evidence="3">Sulfotransferase domain-containing protein</fullName>
    </recommendedName>
</protein>
<sequence>MSDMIKLYLHIGTPKTGTSTLQHFLTVKRQELLKEGFLYPLAGTIDFDPGILMSHEKLSIAIKHELNIPVSYKLYKQEEWRNTLKTEWNRLHDEINKHSGRNVVISAESFSDFELEGIKLIKKNLSNSDVKIVVYIRQQDEFYQSWYNQKVKIGIYGKDIHQFITEDRPDYIYYYNFLQSWRKVFGKENIILRVFEKQQLKNGLIGDFLEAISFKENKDYLKNIDFINESPSIQAIKFMRIFNNLIMNKMYLSYPVRQKINHLLRIKLSKKNESFSTKLFNNIIGLLFKDTQDVVLTHQEKIDILKEFEENNQKVAQEYFGRQDGRLFLKSQSK</sequence>
<dbReference type="RefSeq" id="WP_013334583.1">
    <property type="nucleotide sequence ID" value="NC_014533.1"/>
</dbReference>
<dbReference type="AlphaFoldDB" id="E0ULK3"/>
<geneLocation type="plasmid" evidence="1 2">
    <name>Cy782201</name>
</geneLocation>
<dbReference type="SUPFAM" id="SSF52540">
    <property type="entry name" value="P-loop containing nucleoside triphosphate hydrolases"/>
    <property type="match status" value="1"/>
</dbReference>
<dbReference type="KEGG" id="cyj:Cyan7822_5985"/>
<keyword evidence="2" id="KW-1185">Reference proteome</keyword>
<dbReference type="Proteomes" id="UP000008206">
    <property type="component" value="Plasmid Cy782201"/>
</dbReference>
<evidence type="ECO:0000313" key="1">
    <source>
        <dbReference type="EMBL" id="ADN17833.1"/>
    </source>
</evidence>
<dbReference type="EMBL" id="CP002199">
    <property type="protein sequence ID" value="ADN17833.1"/>
    <property type="molecule type" value="Genomic_DNA"/>
</dbReference>
<keyword evidence="1" id="KW-0614">Plasmid</keyword>
<name>E0ULK3_GLOV7</name>
<organism evidence="1 2">
    <name type="scientific">Gloeothece verrucosa (strain PCC 7822)</name>
    <name type="common">Cyanothece sp. (strain PCC 7822)</name>
    <dbReference type="NCBI Taxonomy" id="497965"/>
    <lineage>
        <taxon>Bacteria</taxon>
        <taxon>Bacillati</taxon>
        <taxon>Cyanobacteriota</taxon>
        <taxon>Cyanophyceae</taxon>
        <taxon>Oscillatoriophycideae</taxon>
        <taxon>Chroococcales</taxon>
        <taxon>Aphanothecaceae</taxon>
        <taxon>Gloeothece</taxon>
        <taxon>Gloeothece verrucosa</taxon>
    </lineage>
</organism>
<accession>E0ULK3</accession>
<gene>
    <name evidence="1" type="ordered locus">Cyan7822_5985</name>
</gene>
<dbReference type="HOGENOM" id="CLU_042139_0_0_3"/>
<dbReference type="Gene3D" id="3.40.50.300">
    <property type="entry name" value="P-loop containing nucleotide triphosphate hydrolases"/>
    <property type="match status" value="1"/>
</dbReference>